<gene>
    <name evidence="3" type="ORF">Salmuc_00635</name>
</gene>
<feature type="transmembrane region" description="Helical" evidence="1">
    <location>
        <begin position="20"/>
        <end position="44"/>
    </location>
</feature>
<proteinExistence type="predicted"/>
<organism evidence="3 4">
    <name type="scientific">Salipiger mucosus DSM 16094</name>
    <dbReference type="NCBI Taxonomy" id="1123237"/>
    <lineage>
        <taxon>Bacteria</taxon>
        <taxon>Pseudomonadati</taxon>
        <taxon>Pseudomonadota</taxon>
        <taxon>Alphaproteobacteria</taxon>
        <taxon>Rhodobacterales</taxon>
        <taxon>Roseobacteraceae</taxon>
        <taxon>Salipiger</taxon>
    </lineage>
</organism>
<sequence length="250" mass="27022">MRRPSVASSAGAGRLLSLDVARGVALLGMVIFHLCYDLALAGLIPRDVPTREGWRLFAKLVAGSFLFLSGVSLWLAHGRGIRWPVFVRRIGVLALAAAAISATTYAMAPDRFVYFGILHAIAVSNLLALAFLRLPALLTLLVAGGVWALPRLVALPALDHPALHWIGLSTWHRPSMDFEPLFPWAAATLAGLACTRLATAAGLWPRLREREKPAANLLHPLGWPGRHSLAIYLIHQPVLVAVTQAIARLT</sequence>
<feature type="transmembrane region" description="Helical" evidence="1">
    <location>
        <begin position="56"/>
        <end position="75"/>
    </location>
</feature>
<accession>S9QZL1</accession>
<dbReference type="HOGENOM" id="CLU_067755_0_1_5"/>
<comment type="caution">
    <text evidence="3">The sequence shown here is derived from an EMBL/GenBank/DDBJ whole genome shotgun (WGS) entry which is preliminary data.</text>
</comment>
<feature type="transmembrane region" description="Helical" evidence="1">
    <location>
        <begin position="137"/>
        <end position="158"/>
    </location>
</feature>
<protein>
    <recommendedName>
        <fullName evidence="2">Heparan-alpha-glucosaminide N-acetyltransferase catalytic domain-containing protein</fullName>
    </recommendedName>
</protein>
<evidence type="ECO:0000313" key="4">
    <source>
        <dbReference type="Proteomes" id="UP000015347"/>
    </source>
</evidence>
<reference evidence="4" key="1">
    <citation type="journal article" date="2014" name="Stand. Genomic Sci.">
        <title>Genome sequence of the exopolysaccharide-producing Salipiger mucosus type strain (DSM 16094(T)), a moderately halophilic member of the Roseobacter clade.</title>
        <authorList>
            <person name="Riedel T."/>
            <person name="Spring S."/>
            <person name="Fiebig A."/>
            <person name="Petersen J."/>
            <person name="Kyrpides N.C."/>
            <person name="Goker M."/>
            <person name="Klenk H.P."/>
        </authorList>
    </citation>
    <scope>NUCLEOTIDE SEQUENCE [LARGE SCALE GENOMIC DNA]</scope>
    <source>
        <strain evidence="4">DSM 16094</strain>
    </source>
</reference>
<dbReference type="AlphaFoldDB" id="S9QZL1"/>
<evidence type="ECO:0000313" key="3">
    <source>
        <dbReference type="EMBL" id="EPX85037.1"/>
    </source>
</evidence>
<feature type="transmembrane region" description="Helical" evidence="1">
    <location>
        <begin position="112"/>
        <end position="132"/>
    </location>
</feature>
<evidence type="ECO:0000256" key="1">
    <source>
        <dbReference type="SAM" id="Phobius"/>
    </source>
</evidence>
<dbReference type="InterPro" id="IPR012429">
    <property type="entry name" value="HGSNAT_cat"/>
</dbReference>
<name>S9QZL1_9RHOB</name>
<keyword evidence="1" id="KW-0472">Membrane</keyword>
<dbReference type="Proteomes" id="UP000015347">
    <property type="component" value="Unassembled WGS sequence"/>
</dbReference>
<feature type="transmembrane region" description="Helical" evidence="1">
    <location>
        <begin position="87"/>
        <end position="106"/>
    </location>
</feature>
<keyword evidence="1" id="KW-1133">Transmembrane helix</keyword>
<dbReference type="STRING" id="1123237.Salmuc_00635"/>
<feature type="domain" description="Heparan-alpha-glucosaminide N-acetyltransferase catalytic" evidence="2">
    <location>
        <begin position="14"/>
        <end position="237"/>
    </location>
</feature>
<evidence type="ECO:0000259" key="2">
    <source>
        <dbReference type="Pfam" id="PF07786"/>
    </source>
</evidence>
<dbReference type="Pfam" id="PF07786">
    <property type="entry name" value="HGSNAT_cat"/>
    <property type="match status" value="1"/>
</dbReference>
<dbReference type="eggNOG" id="COG3503">
    <property type="taxonomic scope" value="Bacteria"/>
</dbReference>
<dbReference type="RefSeq" id="WP_020042606.1">
    <property type="nucleotide sequence ID" value="NZ_KE557273.1"/>
</dbReference>
<keyword evidence="1" id="KW-0812">Transmembrane</keyword>
<keyword evidence="4" id="KW-1185">Reference proteome</keyword>
<feature type="transmembrane region" description="Helical" evidence="1">
    <location>
        <begin position="181"/>
        <end position="204"/>
    </location>
</feature>
<dbReference type="EMBL" id="APVH01000011">
    <property type="protein sequence ID" value="EPX85037.1"/>
    <property type="molecule type" value="Genomic_DNA"/>
</dbReference>